<name>A0A139HKX8_9PEZI</name>
<feature type="compositionally biased region" description="Basic and acidic residues" evidence="1">
    <location>
        <begin position="228"/>
        <end position="251"/>
    </location>
</feature>
<gene>
    <name evidence="2" type="ORF">AC579_2661</name>
</gene>
<protein>
    <submittedName>
        <fullName evidence="2">Uncharacterized protein</fullName>
    </submittedName>
</protein>
<feature type="region of interest" description="Disordered" evidence="1">
    <location>
        <begin position="305"/>
        <end position="355"/>
    </location>
</feature>
<sequence>MANSFDGLSPSPHARRTDEVSTTVRNEQDTFSAPGLTPSNTWGTEASMSDDVKDLRDSIHYLPEAPERGSPGDDDGTPKQKKSARFPADLAKVDAALRRTATDTLIDFSPPTYWHAERVEMPIITTEQPLPRTWSGVSDNPWLHESFQYDNDHDENAHQREAIDKFYSPMDKRKCLEDHSEDDEDRSSYETAACSAEDEEQGDDASNREDPDEDFRGSARTISDDEEAHNGSDGDENQHEGPFECHRDQRLPKPMAERSVTSHAVRDEAESPSSKSDMDGEDVVCTSWPRRSYDETCEMSPICEASDDAPRCDETEYIPCGSQPMVEPGPVRRASYTEAEKPKRGRRMTKTDDHRRYSSLTELCRMKSRIRSPSYVAPKAGPARPAITAISVHRSDSPRLTTVQEHAAEPQRTAQTVQSDLGLYQMLWEEPPTSRESSVATTYTDPDSGVEFILFDENDPGATAPMVDHVRTKLTAWNWSREVMDDPSEDRLVWRPLPLLDVNRRRGTSSDQTLSADKPPNPPNTARHSAPSSAKPSQPQSPIVEAADENEFDDSPVPIELNVSGLLNTGRSQPQSAYSGVAADGYLSVTPRRNSLPASPSIPRKLSNLGQEELHFESHRDSVEIVRGHIRRQEAETDHLRPNSLLVTSKDSFLLSKSKLERKLPSASRSPSRHSRGSSPANAPIRWNRSGGLSPILDASPPVQHTSGWQIMQAGKRRDRSRASQRQSPTSDMPDQKDGGCSPAEHIEDISAVKPSVSIACARPEDLPHPEKPQGCPVCAEDRPRSFAGGISRWRKRASRT</sequence>
<keyword evidence="3" id="KW-1185">Reference proteome</keyword>
<dbReference type="STRING" id="113226.A0A139HKX8"/>
<dbReference type="AlphaFoldDB" id="A0A139HKX8"/>
<feature type="region of interest" description="Disordered" evidence="1">
    <location>
        <begin position="176"/>
        <end position="283"/>
    </location>
</feature>
<feature type="region of interest" description="Disordered" evidence="1">
    <location>
        <begin position="504"/>
        <end position="543"/>
    </location>
</feature>
<dbReference type="OrthoDB" id="3646652at2759"/>
<accession>A0A139HKX8</accession>
<evidence type="ECO:0000313" key="2">
    <source>
        <dbReference type="EMBL" id="KXT03066.1"/>
    </source>
</evidence>
<feature type="compositionally biased region" description="Basic and acidic residues" evidence="1">
    <location>
        <begin position="205"/>
        <end position="217"/>
    </location>
</feature>
<feature type="region of interest" description="Disordered" evidence="1">
    <location>
        <begin position="660"/>
        <end position="746"/>
    </location>
</feature>
<reference evidence="2 3" key="1">
    <citation type="submission" date="2015-07" db="EMBL/GenBank/DDBJ databases">
        <title>Comparative genomics of the Sigatoka disease complex on banana suggests a link between parallel evolutionary changes in Pseudocercospora fijiensis and Pseudocercospora eumusae and increased virulence on the banana host.</title>
        <authorList>
            <person name="Chang T.-C."/>
            <person name="Salvucci A."/>
            <person name="Crous P.W."/>
            <person name="Stergiopoulos I."/>
        </authorList>
    </citation>
    <scope>NUCLEOTIDE SEQUENCE [LARGE SCALE GENOMIC DNA]</scope>
    <source>
        <strain evidence="2 3">CBS 116634</strain>
    </source>
</reference>
<proteinExistence type="predicted"/>
<dbReference type="Proteomes" id="UP000073492">
    <property type="component" value="Unassembled WGS sequence"/>
</dbReference>
<feature type="compositionally biased region" description="Polar residues" evidence="1">
    <location>
        <begin position="20"/>
        <end position="47"/>
    </location>
</feature>
<evidence type="ECO:0000313" key="3">
    <source>
        <dbReference type="Proteomes" id="UP000073492"/>
    </source>
</evidence>
<evidence type="ECO:0000256" key="1">
    <source>
        <dbReference type="SAM" id="MobiDB-lite"/>
    </source>
</evidence>
<feature type="compositionally biased region" description="Basic and acidic residues" evidence="1">
    <location>
        <begin position="50"/>
        <end position="71"/>
    </location>
</feature>
<feature type="compositionally biased region" description="Low complexity" evidence="1">
    <location>
        <begin position="529"/>
        <end position="542"/>
    </location>
</feature>
<feature type="region of interest" description="Disordered" evidence="1">
    <location>
        <begin position="1"/>
        <end position="87"/>
    </location>
</feature>
<organism evidence="2 3">
    <name type="scientific">Pseudocercospora musae</name>
    <dbReference type="NCBI Taxonomy" id="113226"/>
    <lineage>
        <taxon>Eukaryota</taxon>
        <taxon>Fungi</taxon>
        <taxon>Dikarya</taxon>
        <taxon>Ascomycota</taxon>
        <taxon>Pezizomycotina</taxon>
        <taxon>Dothideomycetes</taxon>
        <taxon>Dothideomycetidae</taxon>
        <taxon>Mycosphaerellales</taxon>
        <taxon>Mycosphaerellaceae</taxon>
        <taxon>Pseudocercospora</taxon>
    </lineage>
</organism>
<dbReference type="EMBL" id="LFZO01000613">
    <property type="protein sequence ID" value="KXT03066.1"/>
    <property type="molecule type" value="Genomic_DNA"/>
</dbReference>
<comment type="caution">
    <text evidence="2">The sequence shown here is derived from an EMBL/GenBank/DDBJ whole genome shotgun (WGS) entry which is preliminary data.</text>
</comment>